<organism evidence="1 2">
    <name type="scientific">Natrarchaeobius halalkaliphilus</name>
    <dbReference type="NCBI Taxonomy" id="1679091"/>
    <lineage>
        <taxon>Archaea</taxon>
        <taxon>Methanobacteriati</taxon>
        <taxon>Methanobacteriota</taxon>
        <taxon>Stenosarchaea group</taxon>
        <taxon>Halobacteria</taxon>
        <taxon>Halobacteriales</taxon>
        <taxon>Natrialbaceae</taxon>
        <taxon>Natrarchaeobius</taxon>
    </lineage>
</organism>
<dbReference type="EMBL" id="REFY01000001">
    <property type="protein sequence ID" value="RQG92760.1"/>
    <property type="molecule type" value="Genomic_DNA"/>
</dbReference>
<evidence type="ECO:0000313" key="1">
    <source>
        <dbReference type="EMBL" id="RQG92760.1"/>
    </source>
</evidence>
<protein>
    <submittedName>
        <fullName evidence="1">Histidine kinase</fullName>
    </submittedName>
</protein>
<dbReference type="OrthoDB" id="302327at2157"/>
<proteinExistence type="predicted"/>
<keyword evidence="2" id="KW-1185">Reference proteome</keyword>
<keyword evidence="1" id="KW-0808">Transferase</keyword>
<dbReference type="GO" id="GO:0016301">
    <property type="term" value="F:kinase activity"/>
    <property type="evidence" value="ECO:0007669"/>
    <property type="project" value="UniProtKB-KW"/>
</dbReference>
<name>A0A3N6M922_9EURY</name>
<dbReference type="AlphaFoldDB" id="A0A3N6M922"/>
<gene>
    <name evidence="1" type="ORF">EA462_00570</name>
</gene>
<dbReference type="RefSeq" id="WP_124176635.1">
    <property type="nucleotide sequence ID" value="NZ_REFY01000001.1"/>
</dbReference>
<accession>A0A3N6M922</accession>
<evidence type="ECO:0000313" key="2">
    <source>
        <dbReference type="Proteomes" id="UP000273828"/>
    </source>
</evidence>
<reference evidence="1 2" key="1">
    <citation type="submission" date="2018-10" db="EMBL/GenBank/DDBJ databases">
        <title>Natrarchaeobius chitinivorans gen. nov., sp. nov., and Natrarchaeobius haloalkaliphilus sp. nov., alkaliphilic, chitin-utilizing haloarchaea from hypersaline alkaline lakes.</title>
        <authorList>
            <person name="Sorokin D.Y."/>
            <person name="Elcheninov A.G."/>
            <person name="Kostrikina N.A."/>
            <person name="Bale N.J."/>
            <person name="Sinninghe Damste J.S."/>
            <person name="Khijniak T.V."/>
            <person name="Kublanov I.V."/>
            <person name="Toshchakov S.V."/>
        </authorList>
    </citation>
    <scope>NUCLEOTIDE SEQUENCE [LARGE SCALE GENOMIC DNA]</scope>
    <source>
        <strain evidence="1 2">AArcht-Sl</strain>
    </source>
</reference>
<sequence length="255" mass="28116">MTLRSHIEDVGSVDHALAVIDTDVADPLTALLAETFDWEGIEVETEVTDGESSYLEGETDAVALLEDGALVATSTMTELYESILAINSDLFVTGSRTFGEIDVPDVLEGLDDSRLRLRGYPLADKEKLVLILVSRYIEQLAWSSRSGTLRSSFQHLSRLNDEVGTNEVYARLEETNVDVHVYGFRGSTDLDVTAHLGSTTEHRDGWFVIYDPDDPSSDDAAALVCLEVEPRVWDGFFTFDAARTAALEEYIAAEL</sequence>
<comment type="caution">
    <text evidence="1">The sequence shown here is derived from an EMBL/GenBank/DDBJ whole genome shotgun (WGS) entry which is preliminary data.</text>
</comment>
<dbReference type="Proteomes" id="UP000273828">
    <property type="component" value="Unassembled WGS sequence"/>
</dbReference>
<keyword evidence="1" id="KW-0418">Kinase</keyword>